<evidence type="ECO:0000256" key="1">
    <source>
        <dbReference type="ARBA" id="ARBA00004651"/>
    </source>
</evidence>
<feature type="transmembrane region" description="Helical" evidence="7">
    <location>
        <begin position="289"/>
        <end position="309"/>
    </location>
</feature>
<reference evidence="10 11" key="1">
    <citation type="submission" date="2019-08" db="EMBL/GenBank/DDBJ databases">
        <title>In-depth cultivation of the pig gut microbiome towards novel bacterial diversity and tailored functional studies.</title>
        <authorList>
            <person name="Wylensek D."/>
            <person name="Hitch T.C.A."/>
            <person name="Clavel T."/>
        </authorList>
    </citation>
    <scope>NUCLEOTIDE SEQUENCE [LARGE SCALE GENOMIC DNA]</scope>
    <source>
        <strain evidence="10 11">WB03_NA08</strain>
    </source>
</reference>
<feature type="transmembrane region" description="Helical" evidence="7">
    <location>
        <begin position="182"/>
        <end position="207"/>
    </location>
</feature>
<keyword evidence="2" id="KW-1003">Cell membrane</keyword>
<dbReference type="GO" id="GO:0022857">
    <property type="term" value="F:transmembrane transporter activity"/>
    <property type="evidence" value="ECO:0007669"/>
    <property type="project" value="InterPro"/>
</dbReference>
<dbReference type="Proteomes" id="UP000470875">
    <property type="component" value="Unassembled WGS sequence"/>
</dbReference>
<dbReference type="EMBL" id="VULO01000011">
    <property type="protein sequence ID" value="MSS84937.1"/>
    <property type="molecule type" value="Genomic_DNA"/>
</dbReference>
<feature type="transmembrane region" description="Helical" evidence="7">
    <location>
        <begin position="340"/>
        <end position="360"/>
    </location>
</feature>
<accession>A0A6N7VT31</accession>
<organism evidence="10 11">
    <name type="scientific">Scrofimicrobium canadense</name>
    <dbReference type="NCBI Taxonomy" id="2652290"/>
    <lineage>
        <taxon>Bacteria</taxon>
        <taxon>Bacillati</taxon>
        <taxon>Actinomycetota</taxon>
        <taxon>Actinomycetes</taxon>
        <taxon>Actinomycetales</taxon>
        <taxon>Actinomycetaceae</taxon>
        <taxon>Scrofimicrobium</taxon>
    </lineage>
</organism>
<keyword evidence="5 7" id="KW-0472">Membrane</keyword>
<gene>
    <name evidence="10" type="ORF">FYJ24_09210</name>
</gene>
<keyword evidence="11" id="KW-1185">Reference proteome</keyword>
<feature type="domain" description="Threonine/Serine exporter ThrE" evidence="9">
    <location>
        <begin position="295"/>
        <end position="420"/>
    </location>
</feature>
<protein>
    <submittedName>
        <fullName evidence="10">Threonine/serine exporter family protein</fullName>
    </submittedName>
</protein>
<evidence type="ECO:0000256" key="3">
    <source>
        <dbReference type="ARBA" id="ARBA00022692"/>
    </source>
</evidence>
<dbReference type="PANTHER" id="PTHR34390:SF2">
    <property type="entry name" value="SUCCINATE TRANSPORTER SUBUNIT YJJP-RELATED"/>
    <property type="match status" value="1"/>
</dbReference>
<evidence type="ECO:0000256" key="6">
    <source>
        <dbReference type="ARBA" id="ARBA00034125"/>
    </source>
</evidence>
<feature type="transmembrane region" description="Helical" evidence="7">
    <location>
        <begin position="250"/>
        <end position="269"/>
    </location>
</feature>
<feature type="transmembrane region" description="Helical" evidence="7">
    <location>
        <begin position="213"/>
        <end position="238"/>
    </location>
</feature>
<feature type="domain" description="Threonine/serine exporter-like N-terminal" evidence="8">
    <location>
        <begin position="26"/>
        <end position="269"/>
    </location>
</feature>
<keyword evidence="4 7" id="KW-1133">Transmembrane helix</keyword>
<feature type="transmembrane region" description="Helical" evidence="7">
    <location>
        <begin position="367"/>
        <end position="385"/>
    </location>
</feature>
<evidence type="ECO:0000313" key="10">
    <source>
        <dbReference type="EMBL" id="MSS84937.1"/>
    </source>
</evidence>
<comment type="caution">
    <text evidence="10">The sequence shown here is derived from an EMBL/GenBank/DDBJ whole genome shotgun (WGS) entry which is preliminary data.</text>
</comment>
<proteinExistence type="inferred from homology"/>
<dbReference type="Pfam" id="PF12821">
    <property type="entry name" value="ThrE_2"/>
    <property type="match status" value="1"/>
</dbReference>
<dbReference type="InterPro" id="IPR010619">
    <property type="entry name" value="ThrE-like_N"/>
</dbReference>
<sequence>MALEQNSDDQISRSIRQRDILAYQLRVVLRLGSMLLGAGASSFRVKASMNRLAHAVGIEEHRSLVTMTEIVSTGYSHGTFRTEIAEQRSMGVNADLIDRLNRFVASLDGQISVEEAEERLSLAEKNKRVYSKTTNMLASGFACAGFSFLNDGTPIHLLAVFIAATIGQWVRRMLIVRGINHVGVWMFCGALSSAIYIGFLNILSIFLPDSPMYHGGVIAAVLFLVPGFPLLTSLLEMIRQDLSAAVPRMLYSIGLITAVGVSLWVVVTFMDTQATQSPAYAATTLSLPLLLPLQGVASFVAAYGFAMLFNAPPLACLGAALIGTIVNVPRIFAIDAGAPRQLVIGIASLVIGLLAAAVASKTRYSRVSLSVPAAVIMIPGVYLYQAFSDLNNAQVGAAADSLTTVLFSVLSIGAGLAIARMLTDRNWLIDRSPDLPVIAKPTW</sequence>
<dbReference type="InterPro" id="IPR024528">
    <property type="entry name" value="ThrE_2"/>
</dbReference>
<evidence type="ECO:0000256" key="7">
    <source>
        <dbReference type="SAM" id="Phobius"/>
    </source>
</evidence>
<dbReference type="GO" id="GO:0015744">
    <property type="term" value="P:succinate transport"/>
    <property type="evidence" value="ECO:0007669"/>
    <property type="project" value="TreeGrafter"/>
</dbReference>
<name>A0A6N7VT31_9ACTO</name>
<evidence type="ECO:0000259" key="9">
    <source>
        <dbReference type="Pfam" id="PF12821"/>
    </source>
</evidence>
<dbReference type="RefSeq" id="WP_154545749.1">
    <property type="nucleotide sequence ID" value="NZ_VULO01000011.1"/>
</dbReference>
<dbReference type="PANTHER" id="PTHR34390">
    <property type="entry name" value="UPF0442 PROTEIN YJJB-RELATED"/>
    <property type="match status" value="1"/>
</dbReference>
<dbReference type="GO" id="GO:0005886">
    <property type="term" value="C:plasma membrane"/>
    <property type="evidence" value="ECO:0007669"/>
    <property type="project" value="UniProtKB-SubCell"/>
</dbReference>
<dbReference type="AlphaFoldDB" id="A0A6N7VT31"/>
<feature type="transmembrane region" description="Helical" evidence="7">
    <location>
        <begin position="314"/>
        <end position="334"/>
    </location>
</feature>
<comment type="subcellular location">
    <subcellularLocation>
        <location evidence="1">Cell membrane</location>
        <topology evidence="1">Multi-pass membrane protein</topology>
    </subcellularLocation>
</comment>
<feature type="transmembrane region" description="Helical" evidence="7">
    <location>
        <begin position="405"/>
        <end position="423"/>
    </location>
</feature>
<keyword evidence="3 7" id="KW-0812">Transmembrane</keyword>
<comment type="similarity">
    <text evidence="6">Belongs to the ThrE exporter (TC 2.A.79) family.</text>
</comment>
<evidence type="ECO:0000256" key="5">
    <source>
        <dbReference type="ARBA" id="ARBA00023136"/>
    </source>
</evidence>
<evidence type="ECO:0000256" key="4">
    <source>
        <dbReference type="ARBA" id="ARBA00022989"/>
    </source>
</evidence>
<dbReference type="InterPro" id="IPR050539">
    <property type="entry name" value="ThrE_Dicarb/AminoAcid_Exp"/>
</dbReference>
<evidence type="ECO:0000259" key="8">
    <source>
        <dbReference type="Pfam" id="PF06738"/>
    </source>
</evidence>
<evidence type="ECO:0000256" key="2">
    <source>
        <dbReference type="ARBA" id="ARBA00022475"/>
    </source>
</evidence>
<dbReference type="Pfam" id="PF06738">
    <property type="entry name" value="ThrE"/>
    <property type="match status" value="1"/>
</dbReference>
<evidence type="ECO:0000313" key="11">
    <source>
        <dbReference type="Proteomes" id="UP000470875"/>
    </source>
</evidence>